<sequence>MLEKLLANSCIFSKSSLTVTGQIMRIGYLRSNPFKSLKKAFTLLLSSSFKFSK</sequence>
<dbReference type="Proteomes" id="UP000003781">
    <property type="component" value="Unassembled WGS sequence"/>
</dbReference>
<keyword evidence="2" id="KW-1185">Reference proteome</keyword>
<gene>
    <name evidence="1" type="ORF">CY0110_16297</name>
</gene>
<protein>
    <submittedName>
        <fullName evidence="1">Uncharacterized protein</fullName>
    </submittedName>
</protein>
<name>A3IHU1_9CHRO</name>
<dbReference type="EMBL" id="AAXW01000002">
    <property type="protein sequence ID" value="EAZ93373.1"/>
    <property type="molecule type" value="Genomic_DNA"/>
</dbReference>
<evidence type="ECO:0000313" key="2">
    <source>
        <dbReference type="Proteomes" id="UP000003781"/>
    </source>
</evidence>
<proteinExistence type="predicted"/>
<comment type="caution">
    <text evidence="1">The sequence shown here is derived from an EMBL/GenBank/DDBJ whole genome shotgun (WGS) entry which is preliminary data.</text>
</comment>
<reference evidence="1 2" key="1">
    <citation type="submission" date="2007-03" db="EMBL/GenBank/DDBJ databases">
        <authorList>
            <person name="Stal L."/>
            <person name="Ferriera S."/>
            <person name="Johnson J."/>
            <person name="Kravitz S."/>
            <person name="Beeson K."/>
            <person name="Sutton G."/>
            <person name="Rogers Y.-H."/>
            <person name="Friedman R."/>
            <person name="Frazier M."/>
            <person name="Venter J.C."/>
        </authorList>
    </citation>
    <scope>NUCLEOTIDE SEQUENCE [LARGE SCALE GENOMIC DNA]</scope>
    <source>
        <strain evidence="1 2">CCY0110</strain>
    </source>
</reference>
<dbReference type="AlphaFoldDB" id="A3IHU1"/>
<accession>A3IHU1</accession>
<organism evidence="1 2">
    <name type="scientific">Crocosphaera chwakensis CCY0110</name>
    <dbReference type="NCBI Taxonomy" id="391612"/>
    <lineage>
        <taxon>Bacteria</taxon>
        <taxon>Bacillati</taxon>
        <taxon>Cyanobacteriota</taxon>
        <taxon>Cyanophyceae</taxon>
        <taxon>Oscillatoriophycideae</taxon>
        <taxon>Chroococcales</taxon>
        <taxon>Aphanothecaceae</taxon>
        <taxon>Crocosphaera</taxon>
        <taxon>Crocosphaera chwakensis</taxon>
    </lineage>
</organism>
<evidence type="ECO:0000313" key="1">
    <source>
        <dbReference type="EMBL" id="EAZ93373.1"/>
    </source>
</evidence>